<feature type="region of interest" description="Disordered" evidence="3">
    <location>
        <begin position="1334"/>
        <end position="1362"/>
    </location>
</feature>
<reference evidence="7" key="1">
    <citation type="journal article" date="1997" name="Biochem. J. 326 ( Pt">
        <title>A classification of nucleotide-diphospho-sugar glycosyltransferases based on amino acid sequence similarities.</title>
        <authorList>
            <person name="Campbell J.A."/>
            <person name="Davies G.J."/>
            <person name="Bulone V."/>
            <person name="Henrissat B."/>
        </authorList>
    </citation>
    <scope>NUCLEOTIDE SEQUENCE</scope>
</reference>
<feature type="domain" description="Methyltransferase type 11" evidence="5">
    <location>
        <begin position="1139"/>
        <end position="1236"/>
    </location>
</feature>
<name>A0A8B6X8Z0_9BURK</name>
<dbReference type="SUPFAM" id="SSF53756">
    <property type="entry name" value="UDP-Glycosyltransferase/glycogen phosphorylase"/>
    <property type="match status" value="2"/>
</dbReference>
<evidence type="ECO:0000256" key="2">
    <source>
        <dbReference type="ARBA" id="ARBA00022679"/>
    </source>
</evidence>
<dbReference type="OrthoDB" id="9767552at2"/>
<evidence type="ECO:0000259" key="5">
    <source>
        <dbReference type="Pfam" id="PF08241"/>
    </source>
</evidence>
<keyword evidence="6" id="KW-1185">Reference proteome</keyword>
<dbReference type="InterPro" id="IPR029044">
    <property type="entry name" value="Nucleotide-diphossugar_trans"/>
</dbReference>
<feature type="region of interest" description="Disordered" evidence="3">
    <location>
        <begin position="572"/>
        <end position="609"/>
    </location>
</feature>
<dbReference type="Gene3D" id="3.40.50.150">
    <property type="entry name" value="Vaccinia Virus protein VP39"/>
    <property type="match status" value="1"/>
</dbReference>
<organism evidence="6 7">
    <name type="scientific">Derxia gummosa DSM 723</name>
    <dbReference type="NCBI Taxonomy" id="1121388"/>
    <lineage>
        <taxon>Bacteria</taxon>
        <taxon>Pseudomonadati</taxon>
        <taxon>Pseudomonadota</taxon>
        <taxon>Betaproteobacteria</taxon>
        <taxon>Burkholderiales</taxon>
        <taxon>Alcaligenaceae</taxon>
        <taxon>Derxia</taxon>
    </lineage>
</organism>
<feature type="compositionally biased region" description="Low complexity" evidence="3">
    <location>
        <begin position="1116"/>
        <end position="1129"/>
    </location>
</feature>
<protein>
    <submittedName>
        <fullName evidence="7">Glycosyltransferase family 9 protein</fullName>
    </submittedName>
</protein>
<accession>A0A8B6X8Z0</accession>
<dbReference type="RefSeq" id="WP_051378016.1">
    <property type="nucleotide sequence ID" value="NZ_AXWS01000007.1"/>
</dbReference>
<dbReference type="SUPFAM" id="SSF53335">
    <property type="entry name" value="S-adenosyl-L-methionine-dependent methyltransferases"/>
    <property type="match status" value="1"/>
</dbReference>
<feature type="domain" description="Glycosyltransferase 2-like" evidence="4">
    <location>
        <begin position="6"/>
        <end position="127"/>
    </location>
</feature>
<dbReference type="InterPro" id="IPR029063">
    <property type="entry name" value="SAM-dependent_MTases_sf"/>
</dbReference>
<dbReference type="InterPro" id="IPR001173">
    <property type="entry name" value="Glyco_trans_2-like"/>
</dbReference>
<dbReference type="Gene3D" id="3.40.50.2000">
    <property type="entry name" value="Glycogen Phosphorylase B"/>
    <property type="match status" value="2"/>
</dbReference>
<evidence type="ECO:0000313" key="6">
    <source>
        <dbReference type="Proteomes" id="UP000675920"/>
    </source>
</evidence>
<dbReference type="GO" id="GO:0008713">
    <property type="term" value="F:ADP-heptose-lipopolysaccharide heptosyltransferase activity"/>
    <property type="evidence" value="ECO:0007669"/>
    <property type="project" value="TreeGrafter"/>
</dbReference>
<dbReference type="InterPro" id="IPR002201">
    <property type="entry name" value="Glyco_trans_9"/>
</dbReference>
<proteinExistence type="predicted"/>
<dbReference type="InterPro" id="IPR051199">
    <property type="entry name" value="LPS_LOS_Heptosyltrfase"/>
</dbReference>
<sequence length="1362" mass="142374">MTPRLSCLMPTRNRHALLPAAIAQFRAQDVADAELVVVSEDGVPPEVVELMRADPRIRHVPCPPGLRLGAKRNLACAAARGELLAHWDDDDWQAPDRLRRQLAALDAEPRAELCGTSRVFFREVDGAGAWEYRYQGPRRPWVYGATLMFRRAYWARQRFPEQDIGEDNAFVWAARPEQVIDLDEPALCVASVHAGNSSRKDTRNAWWTPVPRERLEALVARTRAAIDAMAAGTGAATIDGAGRTAGAPGVVAPEAAAPAPRALLALAGGLGDVLRWAALAPVLAAAGYRVDLLVAADWPDCAALFEGAPGIDRVFAAPRALLKDGAIPLPPGLPVPALAVFSYWAQTLASRLPAARRWLPARGRWLRDGDPGCCADIARELGWTAPLPLPPLAPGLRAAPGEVDAGALAIHAGCKPDWHWKRWHGHAAVAEGYARVLRLGTAADDDAGAAYFAPDPPRWPAHVTDLTAPRPLVETTRRLARCGALLANDSGLMHLGAALGVPTLGVFGITSPAREAMPWPAMHAISAGLPCEPDCRAGAWGRRDCGHHLACLRELTPATVAARLARIAPGLARSGNGGPAPAPAPAPTLARPAPSQMAPREAAPARQGEVAPEPVALAVRLGGGLGDLLFCARVAEAIRALAGFGPVTTYNDRPELARLAFGGRGLLADARPLADWPRAAGLRVELDQFARFADDAARWRASHPALAALIARSAERIAGVRGLVARHPQLDGYWARFNLAAGRDRATALAWTAGFDPAPASGDDASAGAACPADLRADSRADLGADLRTDTVPTGMPTGAGAATARAILAAPLALALDERRAGPRQRLAADGRPWITLHDGFDAGTGLRPGEAVKCWPLGHWEDLVRRLRAARPDLRLVQIGGPTARRIAGVDDCLLGHADLAEALQVLAGAQLHIDGESGLVHAASALGTPAVVLFGPTDRAFFGHAGNLNLDAGVCAPCWWSTPDWLGRCPRGLATPACMQALAPAAVAEAVLARLAEPTPRATAPPLTRAADAAGTRPDAVVRADSHRAADRDGPLVAPRLLRAEAWNAARPLDASAAIARAFGLVTDADGHARHPVTGCHIHATKHWEYAFALDAIDAFARADAHGDDGRGARPATPRAPTGPARAAPPPLRIADLGGGRGALGPWLAHAGHRVTGFDRDHGWEADAATARRFLGWAAGLGLVPRAAALPALPAPDASFDVALLLSVLQHLADPAAALREALRLLRPGGLLLLSFDLSDAPARHEDARMRLTIPSPRRLADWLGLDAALPGFDPAALARSAAELRAAGITGLPDGLTVGALALRKAGADAARAATAEGAGVEGVIEGSVADTAPARVPGTSAHDDAPGGRAPRRVARG</sequence>
<dbReference type="PANTHER" id="PTHR30160">
    <property type="entry name" value="TETRAACYLDISACCHARIDE 4'-KINASE-RELATED"/>
    <property type="match status" value="1"/>
</dbReference>
<dbReference type="SUPFAM" id="SSF53448">
    <property type="entry name" value="Nucleotide-diphospho-sugar transferases"/>
    <property type="match status" value="1"/>
</dbReference>
<keyword evidence="1" id="KW-0328">Glycosyltransferase</keyword>
<evidence type="ECO:0000256" key="3">
    <source>
        <dbReference type="SAM" id="MobiDB-lite"/>
    </source>
</evidence>
<evidence type="ECO:0000313" key="7">
    <source>
        <dbReference type="RefSeq" id="WP_051378016.1"/>
    </source>
</evidence>
<dbReference type="Pfam" id="PF00535">
    <property type="entry name" value="Glycos_transf_2"/>
    <property type="match status" value="1"/>
</dbReference>
<dbReference type="Proteomes" id="UP000675920">
    <property type="component" value="Unplaced"/>
</dbReference>
<reference evidence="7" key="2">
    <citation type="journal article" date="1998" name="J. Biol. Chem.">
        <title>Enzymatic synthesis of lipopolysaccharide in Escherichia coli. Purification and properties of heptosyltransferase i.</title>
        <authorList>
            <person name="Kadrmas J.L."/>
            <person name="Raetz C.R."/>
        </authorList>
    </citation>
    <scope>NUCLEOTIDE SEQUENCE</scope>
</reference>
<evidence type="ECO:0000259" key="4">
    <source>
        <dbReference type="Pfam" id="PF00535"/>
    </source>
</evidence>
<dbReference type="Pfam" id="PF08241">
    <property type="entry name" value="Methyltransf_11"/>
    <property type="match status" value="1"/>
</dbReference>
<dbReference type="InterPro" id="IPR013216">
    <property type="entry name" value="Methyltransf_11"/>
</dbReference>
<keyword evidence="2" id="KW-0808">Transferase</keyword>
<dbReference type="GO" id="GO:0009244">
    <property type="term" value="P:lipopolysaccharide core region biosynthetic process"/>
    <property type="evidence" value="ECO:0007669"/>
    <property type="project" value="TreeGrafter"/>
</dbReference>
<dbReference type="GO" id="GO:0008757">
    <property type="term" value="F:S-adenosylmethionine-dependent methyltransferase activity"/>
    <property type="evidence" value="ECO:0007669"/>
    <property type="project" value="InterPro"/>
</dbReference>
<evidence type="ECO:0000256" key="1">
    <source>
        <dbReference type="ARBA" id="ARBA00022676"/>
    </source>
</evidence>
<dbReference type="Pfam" id="PF01075">
    <property type="entry name" value="Glyco_transf_9"/>
    <property type="match status" value="2"/>
</dbReference>
<feature type="region of interest" description="Disordered" evidence="3">
    <location>
        <begin position="1108"/>
        <end position="1133"/>
    </location>
</feature>
<reference evidence="7" key="3">
    <citation type="submission" date="2025-08" db="UniProtKB">
        <authorList>
            <consortium name="RefSeq"/>
        </authorList>
    </citation>
    <scope>IDENTIFICATION</scope>
</reference>
<dbReference type="Gene3D" id="3.90.550.10">
    <property type="entry name" value="Spore Coat Polysaccharide Biosynthesis Protein SpsA, Chain A"/>
    <property type="match status" value="1"/>
</dbReference>
<dbReference type="GO" id="GO:0005829">
    <property type="term" value="C:cytosol"/>
    <property type="evidence" value="ECO:0007669"/>
    <property type="project" value="TreeGrafter"/>
</dbReference>
<dbReference type="CDD" id="cd00761">
    <property type="entry name" value="Glyco_tranf_GTA_type"/>
    <property type="match status" value="1"/>
</dbReference>